<feature type="transmembrane region" description="Helical" evidence="1">
    <location>
        <begin position="6"/>
        <end position="23"/>
    </location>
</feature>
<sequence length="49" mass="5829">MGRYPWSVLIVIVYALPFAYFGMQQDYSHQSVTSQWSRRWAYWPLPASS</sequence>
<keyword evidence="1" id="KW-0812">Transmembrane</keyword>
<organism evidence="2 3">
    <name type="scientific">Saccharibacillus endophyticus</name>
    <dbReference type="NCBI Taxonomy" id="2060666"/>
    <lineage>
        <taxon>Bacteria</taxon>
        <taxon>Bacillati</taxon>
        <taxon>Bacillota</taxon>
        <taxon>Bacilli</taxon>
        <taxon>Bacillales</taxon>
        <taxon>Paenibacillaceae</taxon>
        <taxon>Saccharibacillus</taxon>
    </lineage>
</organism>
<keyword evidence="3" id="KW-1185">Reference proteome</keyword>
<evidence type="ECO:0000313" key="2">
    <source>
        <dbReference type="EMBL" id="GGH77892.1"/>
    </source>
</evidence>
<proteinExistence type="predicted"/>
<protein>
    <submittedName>
        <fullName evidence="2">Uncharacterized protein</fullName>
    </submittedName>
</protein>
<comment type="caution">
    <text evidence="2">The sequence shown here is derived from an EMBL/GenBank/DDBJ whole genome shotgun (WGS) entry which is preliminary data.</text>
</comment>
<keyword evidence="1" id="KW-0472">Membrane</keyword>
<evidence type="ECO:0000256" key="1">
    <source>
        <dbReference type="SAM" id="Phobius"/>
    </source>
</evidence>
<reference evidence="3" key="1">
    <citation type="journal article" date="2019" name="Int. J. Syst. Evol. Microbiol.">
        <title>The Global Catalogue of Microorganisms (GCM) 10K type strain sequencing project: providing services to taxonomists for standard genome sequencing and annotation.</title>
        <authorList>
            <consortium name="The Broad Institute Genomics Platform"/>
            <consortium name="The Broad Institute Genome Sequencing Center for Infectious Disease"/>
            <person name="Wu L."/>
            <person name="Ma J."/>
        </authorList>
    </citation>
    <scope>NUCLEOTIDE SEQUENCE [LARGE SCALE GENOMIC DNA]</scope>
    <source>
        <strain evidence="3">CCM 8702</strain>
    </source>
</reference>
<gene>
    <name evidence="2" type="ORF">GCM10007362_22330</name>
</gene>
<dbReference type="Proteomes" id="UP000605427">
    <property type="component" value="Unassembled WGS sequence"/>
</dbReference>
<evidence type="ECO:0000313" key="3">
    <source>
        <dbReference type="Proteomes" id="UP000605427"/>
    </source>
</evidence>
<keyword evidence="1" id="KW-1133">Transmembrane helix</keyword>
<name>A0ABQ1ZT71_9BACL</name>
<accession>A0ABQ1ZT71</accession>
<dbReference type="EMBL" id="BMDD01000002">
    <property type="protein sequence ID" value="GGH77892.1"/>
    <property type="molecule type" value="Genomic_DNA"/>
</dbReference>